<dbReference type="Proteomes" id="UP000814033">
    <property type="component" value="Unassembled WGS sequence"/>
</dbReference>
<comment type="caution">
    <text evidence="1">The sequence shown here is derived from an EMBL/GenBank/DDBJ whole genome shotgun (WGS) entry which is preliminary data.</text>
</comment>
<proteinExistence type="predicted"/>
<reference evidence="1" key="1">
    <citation type="submission" date="2021-02" db="EMBL/GenBank/DDBJ databases">
        <authorList>
            <consortium name="DOE Joint Genome Institute"/>
            <person name="Ahrendt S."/>
            <person name="Looney B.P."/>
            <person name="Miyauchi S."/>
            <person name="Morin E."/>
            <person name="Drula E."/>
            <person name="Courty P.E."/>
            <person name="Chicoki N."/>
            <person name="Fauchery L."/>
            <person name="Kohler A."/>
            <person name="Kuo A."/>
            <person name="Labutti K."/>
            <person name="Pangilinan J."/>
            <person name="Lipzen A."/>
            <person name="Riley R."/>
            <person name="Andreopoulos W."/>
            <person name="He G."/>
            <person name="Johnson J."/>
            <person name="Barry K.W."/>
            <person name="Grigoriev I.V."/>
            <person name="Nagy L."/>
            <person name="Hibbett D."/>
            <person name="Henrissat B."/>
            <person name="Matheny P.B."/>
            <person name="Labbe J."/>
            <person name="Martin F."/>
        </authorList>
    </citation>
    <scope>NUCLEOTIDE SEQUENCE</scope>
    <source>
        <strain evidence="1">FP105234-sp</strain>
    </source>
</reference>
<evidence type="ECO:0000313" key="2">
    <source>
        <dbReference type="Proteomes" id="UP000814033"/>
    </source>
</evidence>
<organism evidence="1 2">
    <name type="scientific">Auriscalpium vulgare</name>
    <dbReference type="NCBI Taxonomy" id="40419"/>
    <lineage>
        <taxon>Eukaryota</taxon>
        <taxon>Fungi</taxon>
        <taxon>Dikarya</taxon>
        <taxon>Basidiomycota</taxon>
        <taxon>Agaricomycotina</taxon>
        <taxon>Agaricomycetes</taxon>
        <taxon>Russulales</taxon>
        <taxon>Auriscalpiaceae</taxon>
        <taxon>Auriscalpium</taxon>
    </lineage>
</organism>
<sequence length="271" mass="29757">MQRYSSLSLLQLSSLTLATYDPGMPFWTSNVRAAHSTLASLPEEGEYVISPSPLPSQAIPSAPKTPEDKPPSWSSLIERWTPFRTPADQLPAITVSSASSTHSGKSTACTSSSSARRRRAVQVANPRWQHAPALFSLEISIYEPRLRGLYLGIPFFELLVGATFEVLNKGLRLPEHPDLQRLDGSLMLARNARGQLGWIVSALLLPRDQRERRLSTSYYSPSVGSSTHGSRVESLTSVTTYGSGTMSVTSISSYKTRMNQYLGTPGKPFLR</sequence>
<protein>
    <submittedName>
        <fullName evidence="1">Uncharacterized protein</fullName>
    </submittedName>
</protein>
<accession>A0ACB8RUP8</accession>
<name>A0ACB8RUP8_9AGAM</name>
<dbReference type="EMBL" id="MU275901">
    <property type="protein sequence ID" value="KAI0047613.1"/>
    <property type="molecule type" value="Genomic_DNA"/>
</dbReference>
<evidence type="ECO:0000313" key="1">
    <source>
        <dbReference type="EMBL" id="KAI0047613.1"/>
    </source>
</evidence>
<gene>
    <name evidence="1" type="ORF">FA95DRAFT_1209157</name>
</gene>
<keyword evidence="2" id="KW-1185">Reference proteome</keyword>
<reference evidence="1" key="2">
    <citation type="journal article" date="2022" name="New Phytol.">
        <title>Evolutionary transition to the ectomycorrhizal habit in the genomes of a hyperdiverse lineage of mushroom-forming fungi.</title>
        <authorList>
            <person name="Looney B."/>
            <person name="Miyauchi S."/>
            <person name="Morin E."/>
            <person name="Drula E."/>
            <person name="Courty P.E."/>
            <person name="Kohler A."/>
            <person name="Kuo A."/>
            <person name="LaButti K."/>
            <person name="Pangilinan J."/>
            <person name="Lipzen A."/>
            <person name="Riley R."/>
            <person name="Andreopoulos W."/>
            <person name="He G."/>
            <person name="Johnson J."/>
            <person name="Nolan M."/>
            <person name="Tritt A."/>
            <person name="Barry K.W."/>
            <person name="Grigoriev I.V."/>
            <person name="Nagy L.G."/>
            <person name="Hibbett D."/>
            <person name="Henrissat B."/>
            <person name="Matheny P.B."/>
            <person name="Labbe J."/>
            <person name="Martin F.M."/>
        </authorList>
    </citation>
    <scope>NUCLEOTIDE SEQUENCE</scope>
    <source>
        <strain evidence="1">FP105234-sp</strain>
    </source>
</reference>